<keyword evidence="2" id="KW-0479">Metal-binding</keyword>
<keyword evidence="4" id="KW-0408">Iron</keyword>
<dbReference type="InterPro" id="IPR017896">
    <property type="entry name" value="4Fe4S_Fe-S-bd"/>
</dbReference>
<name>A0A523UV78_UNCAE</name>
<dbReference type="SUPFAM" id="SSF46548">
    <property type="entry name" value="alpha-helical ferredoxin"/>
    <property type="match status" value="1"/>
</dbReference>
<dbReference type="PANTHER" id="PTHR43255">
    <property type="entry name" value="IRON-SULFUR-BINDING OXIDOREDUCTASE FADF-RELATED-RELATED"/>
    <property type="match status" value="1"/>
</dbReference>
<dbReference type="Gene3D" id="1.10.1060.10">
    <property type="entry name" value="Alpha-helical ferredoxin"/>
    <property type="match status" value="1"/>
</dbReference>
<evidence type="ECO:0000259" key="6">
    <source>
        <dbReference type="Pfam" id="PF02754"/>
    </source>
</evidence>
<comment type="caution">
    <text evidence="8">The sequence shown here is derived from an EMBL/GenBank/DDBJ whole genome shotgun (WGS) entry which is preliminary data.</text>
</comment>
<evidence type="ECO:0000259" key="7">
    <source>
        <dbReference type="Pfam" id="PF13183"/>
    </source>
</evidence>
<evidence type="ECO:0000313" key="9">
    <source>
        <dbReference type="Proteomes" id="UP000320679"/>
    </source>
</evidence>
<feature type="domain" description="Cysteine-rich" evidence="6">
    <location>
        <begin position="135"/>
        <end position="215"/>
    </location>
</feature>
<protein>
    <submittedName>
        <fullName evidence="8">(Fe-S)-binding protein</fullName>
    </submittedName>
</protein>
<dbReference type="PANTHER" id="PTHR43255:SF1">
    <property type="entry name" value="IRON-SULFUR-BINDING OXIDOREDUCTASE FADF-RELATED"/>
    <property type="match status" value="1"/>
</dbReference>
<evidence type="ECO:0000256" key="5">
    <source>
        <dbReference type="ARBA" id="ARBA00023014"/>
    </source>
</evidence>
<dbReference type="GO" id="GO:0005886">
    <property type="term" value="C:plasma membrane"/>
    <property type="evidence" value="ECO:0007669"/>
    <property type="project" value="TreeGrafter"/>
</dbReference>
<reference evidence="8 9" key="1">
    <citation type="submission" date="2019-03" db="EMBL/GenBank/DDBJ databases">
        <title>Metabolic potential of uncultured bacteria and archaea associated with petroleum seepage in deep-sea sediments.</title>
        <authorList>
            <person name="Dong X."/>
            <person name="Hubert C."/>
        </authorList>
    </citation>
    <scope>NUCLEOTIDE SEQUENCE [LARGE SCALE GENOMIC DNA]</scope>
    <source>
        <strain evidence="8">E29_bin78</strain>
    </source>
</reference>
<organism evidence="8 9">
    <name type="scientific">Aerophobetes bacterium</name>
    <dbReference type="NCBI Taxonomy" id="2030807"/>
    <lineage>
        <taxon>Bacteria</taxon>
        <taxon>Candidatus Aerophobota</taxon>
    </lineage>
</organism>
<dbReference type="InterPro" id="IPR017900">
    <property type="entry name" value="4Fe4S_Fe_S_CS"/>
</dbReference>
<dbReference type="InterPro" id="IPR051460">
    <property type="entry name" value="HdrC_iron-sulfur_subunit"/>
</dbReference>
<dbReference type="GO" id="GO:0046872">
    <property type="term" value="F:metal ion binding"/>
    <property type="evidence" value="ECO:0007669"/>
    <property type="project" value="UniProtKB-KW"/>
</dbReference>
<dbReference type="PROSITE" id="PS00198">
    <property type="entry name" value="4FE4S_FER_1"/>
    <property type="match status" value="2"/>
</dbReference>
<proteinExistence type="predicted"/>
<dbReference type="GO" id="GO:0051539">
    <property type="term" value="F:4 iron, 4 sulfur cluster binding"/>
    <property type="evidence" value="ECO:0007669"/>
    <property type="project" value="UniProtKB-KW"/>
</dbReference>
<feature type="domain" description="4Fe-4S ferredoxin-type" evidence="7">
    <location>
        <begin position="14"/>
        <end position="81"/>
    </location>
</feature>
<accession>A0A523UV78</accession>
<sequence length="361" mass="40891">MKTKALESWEKDILRCIRCAYCFVDCPVLKELGWESAGARSKIILSYGLKEGEIEPNQLIKDRLFQCCLCAQCEINCPAKVKVASVVRAVRKDLVEAGHYFEAHRMMKEMIKKTGNVYGEEKRNFHYPKLGAEFVLFVGCVGKYREEESLKRTLELLGEVGVSFTTIEEVCCGGVFGDVGFEASGEDAEHIKEEIKKTKAKKLLTTCPMCYRTFKEDPRFKDLGVEVLHITQLLEKLKFPVKTERTVTYHDPCDLGRHSDLYQAPRNVIRKFAPNFQEMVKNRENAHCCGAGGGVGGSFTRLSINMAKKRLQEAIDTGAEVLLTECASCLHNFKNAKKRKQKIEIYNISEFLSLLMDGEVK</sequence>
<gene>
    <name evidence="8" type="ORF">E3J59_03060</name>
</gene>
<dbReference type="GO" id="GO:0016491">
    <property type="term" value="F:oxidoreductase activity"/>
    <property type="evidence" value="ECO:0007669"/>
    <property type="project" value="UniProtKB-KW"/>
</dbReference>
<dbReference type="InterPro" id="IPR004017">
    <property type="entry name" value="Cys_rich_dom"/>
</dbReference>
<evidence type="ECO:0000256" key="1">
    <source>
        <dbReference type="ARBA" id="ARBA00022485"/>
    </source>
</evidence>
<evidence type="ECO:0000256" key="2">
    <source>
        <dbReference type="ARBA" id="ARBA00022723"/>
    </source>
</evidence>
<keyword evidence="5" id="KW-0411">Iron-sulfur</keyword>
<dbReference type="AlphaFoldDB" id="A0A523UV78"/>
<evidence type="ECO:0000256" key="3">
    <source>
        <dbReference type="ARBA" id="ARBA00023002"/>
    </source>
</evidence>
<evidence type="ECO:0000313" key="8">
    <source>
        <dbReference type="EMBL" id="TET46463.1"/>
    </source>
</evidence>
<keyword evidence="3" id="KW-0560">Oxidoreductase</keyword>
<feature type="domain" description="Cysteine-rich" evidence="6">
    <location>
        <begin position="247"/>
        <end position="334"/>
    </location>
</feature>
<dbReference type="InterPro" id="IPR009051">
    <property type="entry name" value="Helical_ferredxn"/>
</dbReference>
<evidence type="ECO:0000256" key="4">
    <source>
        <dbReference type="ARBA" id="ARBA00023004"/>
    </source>
</evidence>
<keyword evidence="1" id="KW-0004">4Fe-4S</keyword>
<dbReference type="Pfam" id="PF13183">
    <property type="entry name" value="Fer4_8"/>
    <property type="match status" value="1"/>
</dbReference>
<dbReference type="Pfam" id="PF02754">
    <property type="entry name" value="CCG"/>
    <property type="match status" value="2"/>
</dbReference>
<dbReference type="EMBL" id="SOJK01000125">
    <property type="protein sequence ID" value="TET46463.1"/>
    <property type="molecule type" value="Genomic_DNA"/>
</dbReference>
<dbReference type="Proteomes" id="UP000320679">
    <property type="component" value="Unassembled WGS sequence"/>
</dbReference>